<dbReference type="InterPro" id="IPR011250">
    <property type="entry name" value="OMP/PagP_B-barrel"/>
</dbReference>
<name>A0AA90TAW7_9HELI</name>
<evidence type="ECO:0000256" key="1">
    <source>
        <dbReference type="SAM" id="SignalP"/>
    </source>
</evidence>
<proteinExistence type="predicted"/>
<evidence type="ECO:0000313" key="2">
    <source>
        <dbReference type="EMBL" id="MDP2538266.1"/>
    </source>
</evidence>
<feature type="chain" id="PRO_5041664118" evidence="1">
    <location>
        <begin position="20"/>
        <end position="210"/>
    </location>
</feature>
<keyword evidence="1" id="KW-0732">Signal</keyword>
<dbReference type="Pfam" id="PF01856">
    <property type="entry name" value="HP_OMP"/>
    <property type="match status" value="1"/>
</dbReference>
<dbReference type="EMBL" id="JAUYZK010000001">
    <property type="protein sequence ID" value="MDP2538266.1"/>
    <property type="molecule type" value="Genomic_DNA"/>
</dbReference>
<reference evidence="3" key="1">
    <citation type="journal article" date="2024" name="Syst. Appl. Microbiol.">
        <title>Helicobacter cappadocius sp. nov., from lizards: The first psychrotrophic Helicobacter species.</title>
        <authorList>
            <person name="Aydin F."/>
            <person name="Tarhane S."/>
            <person name="Karakaya E."/>
            <person name="Abay S."/>
            <person name="Kayman T."/>
            <person name="Guran O."/>
            <person name="Bozkurt E."/>
            <person name="Uzum N."/>
            <person name="Avci A."/>
            <person name="Olgun K."/>
            <person name="Jablonski D."/>
            <person name="Guran C."/>
            <person name="Burcin Saticioglu I."/>
        </authorList>
    </citation>
    <scope>NUCLEOTIDE SEQUENCE [LARGE SCALE GENOMIC DNA]</scope>
    <source>
        <strain evidence="3">faydin-H76</strain>
    </source>
</reference>
<dbReference type="PRINTS" id="PR01776">
    <property type="entry name" value="HPOMPFAMILY"/>
</dbReference>
<comment type="caution">
    <text evidence="2">The sequence shown here is derived from an EMBL/GenBank/DDBJ whole genome shotgun (WGS) entry which is preliminary data.</text>
</comment>
<sequence length="210" mass="24207">MLQLLNVLVLLCFSFMLQAFTPPPPKRSDLFVGAQLGLTLNHIATLKNTNKTYLDPNYGLRVGYEGYFGSYGGMRIYTNISYENIHLDFDDTQLNASMLHYALGADYLFEFLNPINPSGIFIGMGYEWNSSELSKKLIEDVKNQYITQNSHGIFMNVGISQIFLRSSKVELGFKVPFYTYIKMERISKMKNFKINIRSYGNFYVAYSYIF</sequence>
<accession>A0AA90TAW7</accession>
<evidence type="ECO:0000313" key="3">
    <source>
        <dbReference type="Proteomes" id="UP001177258"/>
    </source>
</evidence>
<dbReference type="AlphaFoldDB" id="A0AA90TAW7"/>
<feature type="signal peptide" evidence="1">
    <location>
        <begin position="1"/>
        <end position="19"/>
    </location>
</feature>
<protein>
    <submittedName>
        <fullName evidence="2">Outer membrane beta-barrel protein</fullName>
    </submittedName>
</protein>
<dbReference type="SUPFAM" id="SSF56925">
    <property type="entry name" value="OMPA-like"/>
    <property type="match status" value="1"/>
</dbReference>
<dbReference type="Gene3D" id="2.40.160.20">
    <property type="match status" value="1"/>
</dbReference>
<dbReference type="Proteomes" id="UP001177258">
    <property type="component" value="Unassembled WGS sequence"/>
</dbReference>
<organism evidence="2 3">
    <name type="scientific">Helicobacter cappadocius</name>
    <dbReference type="NCBI Taxonomy" id="3063998"/>
    <lineage>
        <taxon>Bacteria</taxon>
        <taxon>Pseudomonadati</taxon>
        <taxon>Campylobacterota</taxon>
        <taxon>Epsilonproteobacteria</taxon>
        <taxon>Campylobacterales</taxon>
        <taxon>Helicobacteraceae</taxon>
        <taxon>Helicobacter</taxon>
    </lineage>
</organism>
<dbReference type="RefSeq" id="WP_305520900.1">
    <property type="nucleotide sequence ID" value="NZ_JAUYZK010000001.1"/>
</dbReference>
<dbReference type="InterPro" id="IPR002718">
    <property type="entry name" value="OMP_Helicobacter"/>
</dbReference>
<gene>
    <name evidence="2" type="ORF">Q5I06_00495</name>
</gene>